<keyword evidence="7" id="KW-1185">Reference proteome</keyword>
<evidence type="ECO:0000256" key="2">
    <source>
        <dbReference type="ARBA" id="ARBA00022801"/>
    </source>
</evidence>
<dbReference type="Proteomes" id="UP000183794">
    <property type="component" value="Unassembled WGS sequence"/>
</dbReference>
<name>A0A090IG64_9GAMM</name>
<feature type="domain" description="Alpha/beta hydrolase fold-3" evidence="4">
    <location>
        <begin position="74"/>
        <end position="277"/>
    </location>
</feature>
<dbReference type="PROSITE" id="PS01174">
    <property type="entry name" value="LIPASE_GDXG_SER"/>
    <property type="match status" value="1"/>
</dbReference>
<keyword evidence="2" id="KW-0378">Hydrolase</keyword>
<evidence type="ECO:0000313" key="8">
    <source>
        <dbReference type="Proteomes" id="UP000183794"/>
    </source>
</evidence>
<dbReference type="AlphaFoldDB" id="A0A090IG64"/>
<protein>
    <submittedName>
        <fullName evidence="5 6">Lipase/esterase protein</fullName>
    </submittedName>
</protein>
<reference evidence="5 7" key="2">
    <citation type="submission" date="2016-11" db="EMBL/GenBank/DDBJ databases">
        <authorList>
            <person name="Klemetsen T."/>
        </authorList>
    </citation>
    <scope>NUCLEOTIDE SEQUENCE [LARGE SCALE GENOMIC DNA]</scope>
    <source>
        <strain evidence="5">MT 2528</strain>
    </source>
</reference>
<dbReference type="EMBL" id="FPLD01000045">
    <property type="protein sequence ID" value="SGY93069.1"/>
    <property type="molecule type" value="Genomic_DNA"/>
</dbReference>
<dbReference type="GO" id="GO:0004806">
    <property type="term" value="F:triacylglycerol lipase activity"/>
    <property type="evidence" value="ECO:0007669"/>
    <property type="project" value="TreeGrafter"/>
</dbReference>
<evidence type="ECO:0000313" key="7">
    <source>
        <dbReference type="Proteomes" id="UP000182660"/>
    </source>
</evidence>
<accession>A0A090IG64</accession>
<dbReference type="PANTHER" id="PTHR48081:SF30">
    <property type="entry name" value="ACETYL-HYDROLASE LIPR-RELATED"/>
    <property type="match status" value="1"/>
</dbReference>
<evidence type="ECO:0000256" key="3">
    <source>
        <dbReference type="PROSITE-ProRule" id="PRU10038"/>
    </source>
</evidence>
<comment type="similarity">
    <text evidence="1">Belongs to the 'GDXG' lipolytic enzyme family.</text>
</comment>
<proteinExistence type="inferred from homology"/>
<dbReference type="RefSeq" id="WP_045110182.1">
    <property type="nucleotide sequence ID" value="NZ_CAWQZC010000105.1"/>
</dbReference>
<dbReference type="HOGENOM" id="CLU_012494_13_1_6"/>
<dbReference type="GeneID" id="61295177"/>
<dbReference type="SUPFAM" id="SSF53474">
    <property type="entry name" value="alpha/beta-Hydrolases"/>
    <property type="match status" value="1"/>
</dbReference>
<dbReference type="OrthoDB" id="9806180at2"/>
<dbReference type="InterPro" id="IPR033140">
    <property type="entry name" value="Lipase_GDXG_put_SER_AS"/>
</dbReference>
<evidence type="ECO:0000313" key="5">
    <source>
        <dbReference type="EMBL" id="SGY87399.1"/>
    </source>
</evidence>
<dbReference type="Gene3D" id="3.40.50.1820">
    <property type="entry name" value="alpha/beta hydrolase"/>
    <property type="match status" value="1"/>
</dbReference>
<dbReference type="Proteomes" id="UP000182660">
    <property type="component" value="Unassembled WGS sequence"/>
</dbReference>
<dbReference type="PATRIC" id="fig|80854.5.peg.2053"/>
<gene>
    <name evidence="5" type="ORF">MT2528_1264</name>
    <name evidence="6" type="ORF">NVI5450_1434</name>
</gene>
<dbReference type="InterPro" id="IPR029058">
    <property type="entry name" value="AB_hydrolase_fold"/>
</dbReference>
<dbReference type="Pfam" id="PF07859">
    <property type="entry name" value="Abhydrolase_3"/>
    <property type="match status" value="1"/>
</dbReference>
<dbReference type="PANTHER" id="PTHR48081">
    <property type="entry name" value="AB HYDROLASE SUPERFAMILY PROTEIN C4A8.06C"/>
    <property type="match status" value="1"/>
</dbReference>
<sequence length="303" mass="33856">MISWQAKALNLFLKQTVKRSIENTKDVHKLRFQMRALDKFVFGTSSQIERSQSMRAGTLCDEIKVKLSTSKKKLLYVHGGAFVFKTPGLHNNLIARLAEPLDLHAIIPDYPLAPEHPFPTALNCCYDIYQSLLDEGTLPEDIVVAGDSAGGNIALSLLLRAKRNGLPMPSCCVLLSPVADMTQSGLSSVENRYSDALFSLEVMLHCRNLYLEGNSTDLHNDEISPLFGDFTGFPPFMFHAGSAELMRDDSTRLADFMQAKGVDAHLQIWHQMPHVFPLFEQLPESKAALIQIVDFIKKHLNKS</sequence>
<evidence type="ECO:0000259" key="4">
    <source>
        <dbReference type="Pfam" id="PF07859"/>
    </source>
</evidence>
<dbReference type="KEGG" id="mvs:MVIS_1921"/>
<evidence type="ECO:0000256" key="1">
    <source>
        <dbReference type="ARBA" id="ARBA00010515"/>
    </source>
</evidence>
<dbReference type="InterPro" id="IPR050300">
    <property type="entry name" value="GDXG_lipolytic_enzyme"/>
</dbReference>
<feature type="active site" evidence="3">
    <location>
        <position position="148"/>
    </location>
</feature>
<dbReference type="EMBL" id="FPLJ01000035">
    <property type="protein sequence ID" value="SGY87399.1"/>
    <property type="molecule type" value="Genomic_DNA"/>
</dbReference>
<evidence type="ECO:0000313" key="6">
    <source>
        <dbReference type="EMBL" id="SGY93069.1"/>
    </source>
</evidence>
<dbReference type="STRING" id="80854.MVIS_1921"/>
<dbReference type="InterPro" id="IPR013094">
    <property type="entry name" value="AB_hydrolase_3"/>
</dbReference>
<reference evidence="6 8" key="1">
    <citation type="submission" date="2016-11" db="EMBL/GenBank/DDBJ databases">
        <authorList>
            <person name="Jaros S."/>
            <person name="Januszkiewicz K."/>
            <person name="Wedrychowicz H."/>
        </authorList>
    </citation>
    <scope>NUCLEOTIDE SEQUENCE [LARGE SCALE GENOMIC DNA]</scope>
    <source>
        <strain evidence="6">NVI 5450</strain>
    </source>
</reference>
<organism evidence="6 8">
    <name type="scientific">Moritella viscosa</name>
    <dbReference type="NCBI Taxonomy" id="80854"/>
    <lineage>
        <taxon>Bacteria</taxon>
        <taxon>Pseudomonadati</taxon>
        <taxon>Pseudomonadota</taxon>
        <taxon>Gammaproteobacteria</taxon>
        <taxon>Alteromonadales</taxon>
        <taxon>Moritellaceae</taxon>
        <taxon>Moritella</taxon>
    </lineage>
</organism>